<dbReference type="EMBL" id="CZVI01000013">
    <property type="protein sequence ID" value="CUS87718.1"/>
    <property type="molecule type" value="Genomic_DNA"/>
</dbReference>
<dbReference type="Gene3D" id="2.60.40.10">
    <property type="entry name" value="Immunoglobulins"/>
    <property type="match status" value="1"/>
</dbReference>
<accession>A0A0P1M0C5</accession>
<reference evidence="3 6" key="2">
    <citation type="submission" date="2015-11" db="EMBL/GenBank/DDBJ databases">
        <authorList>
            <person name="Varghese N."/>
        </authorList>
    </citation>
    <scope>NUCLEOTIDE SEQUENCE [LARGE SCALE GENOMIC DNA]</scope>
    <source>
        <strain evidence="3 6">JGI-8</strain>
    </source>
</reference>
<dbReference type="RefSeq" id="WP_075435503.1">
    <property type="nucleotide sequence ID" value="NZ_CZVI01000013.1"/>
</dbReference>
<dbReference type="Proteomes" id="UP000182011">
    <property type="component" value="Unassembled WGS sequence"/>
</dbReference>
<accession>A0A0S4NBB9</accession>
<sequence length="2232" mass="249274">MKVKLFTVALFLTIFLTVNSSLQCQSISGELMLNPFPSPYINDWQSNPSALGVLKISNPSSSTIQIKLRVIVERGRSEIFRILTNPISLTGAPVQVIDNTNIVRLSDVSFRDTGYRDKVMKTGRLLEGEYTVCVNIEDMTGNVLASNICANFTILYPDPPRLIAPVDNANLDPTTAYPTFQWTPVVVPSTYEVKYTLKIVEVMRGQTPAQAISANIPVYENNQITTNTFVYPIDARELVAGKTYAWQIQALDRFGLPPTQNDGKSEIFTFTKSAVSGTGNLTVVYPLNNDTIPWNYFPIIFRFDPYSDSYRRCRFQFQLFENGSSLYSWNRELSWPDGPERSQERVLGVDITQEESQHLSLNKRLNESPAPPMFVRGRNYNWTADIEIRSDARTEISGSLRGNFSIGMGKPILRQPANNDTLPPGRINLLFKTSDAPTRIAPPFSILQSGRGKTPATFFNGGIDERWVLEISRDNFQTVDTILANERLGSGIDLNGAIDNPSSVLSQLYKDVNVPYTANDTGWYYWRVKWLSDPNNLNSTAYRTSDVYRFYIGTRRGREIVSTPGDCLADCEAPEISDRRPVTTARVGSRLRIGLFTLTVTEIRWTDETASGKGTINVPFLRAPIRVVFNNIRVNGDNKIYEGDVHAEYDSESVIPSAFRLAGELAGMSDDELQNLNTFVNQTSRLVSALVDSTPIGLPIGLDRMVEGRRYTIAIVGMNFTPRRAELNAIIALEFPELHGWLGLGAKDICFHPNGLNMGRGMLYLPIDRDLVWSDDITIRLKRTQISSDADSGTFVRWDCNGFVSLTIAGEIIFGRNLLVEDLDDGNIGSDQIKAEFRTTVRRHDNWIVSLTFNKPFQIRGVEGFGFRIEEAWLDFSDRENPTSFNFPSNYRYTGDQLLWKGFYLKTVEIKLPGQFRTYDSPTQRVSFRANNMIIDRTGFTANIRAENVLRNGNLDGWSFSIDTIYFDMVQTSFSRAGFTGQIGTSFTDSTLLYRSVLSMDTTSRNLSYNFTIEPPRSGINFNLWQATLELEPTTNIRVDIDRSGFQARAVLNGRLNINADLPPVGRTNFTGLRFQGLTFQTRPPYIACPDSCVRFGSASPQKFLAMEQSDFSPNVPNPPDRGRTGGFPVSIQNVRVTTRDSSVHLAGIEFDLSLNLTGESNTFSAATTLAILGRLNLPRTGRQFWEFDRVEFDSVSISGDVGIVRLNGGLRFYNQDPTYGNGFKGFVRATFRPTISAQVAAQFGTKDGYRYWFVDAQAVFSPGITIVPGLDIYGFGGGAWYHMRRASPLPDAGSLRTAGTADTTGRGRPGGTLSGVTYVPNDSIAFGFEATVIFGNTGGGQTYNADATLGAEFNSGGGVSQMYLRGDVYFLTHINNRTNVPIRGSARINYNFRDTIFSGIFDVNINYLRILTGGGTVNLYISPSTWHIHIGTPTEPINVNINIPGLDSTEFSAYFMVGMNLPPAPDLPDDVRSITGIRYPDRDVTAQERGNGFAFGARLRSRTNIGRLSLGPFIARLDLVKTGFDMAFKNYPGLTCEGFPPGTPIGINGWYASGQLWAYLQGEIGINVDAWFASGVFKIIDVGVAAALRGGLPNPTWLSGNVGGYYNILGGLVRGNCSFEFTLGERCRIPTESPLAAIRILESLVPGDGATNVDPYINPVAAFNAEVYTPFEIEQVRDDGSKVTRRFRFIIERFELRRGSSTVPCTQQIADNGLGAALVPIDMLEPRTDYNVTIRIRGQEFIDGQWRNARKADGSEIIAELSHNFTTGNAPDHIPPDAVAYSYPFHTQRYFLIDECRSGVIQLKQGRPDLFNVSIPDYDISYHVKFVPVDGGPILTTEARYNNSTQTISFQIPAGLQTSTTYAAQLIRRKTPRPGTVASAVSENYYAQRLSNILLRTRTSVAPGVEVRQTRIDGRITTDPNEKIYYVFFFRTSRYRNLQSKINQLTFVSTRWESRGGDSYQGNSALVLYPTFNTQELFDIFDVEGHTYRLGLTTYRIPPLVRTLDGHQNNWYNTFAYPVIYEYYNEFRYRTTQSLRAQEPYGIPPFYTVTITFADPPLDESEYLPQSQSSSAQYASIMSSIGVNLWSSSFSGGRRSSGSGGRIGGSRDLIVGGRIGDGTAGTAVRSTSQQVELEMITDAIASADYRRLWAMTSNYILQNGHPNSQRRNQSAYPERLRSRMIGFLRSSWRHLDRGSYRVGFKFNAINCINSDRVPTYYKDYNYDYPTINIYR</sequence>
<keyword evidence="6" id="KW-1185">Reference proteome</keyword>
<name>A0A0P1M436_9BACT</name>
<evidence type="ECO:0000313" key="4">
    <source>
        <dbReference type="EMBL" id="CUU07551.1"/>
    </source>
</evidence>
<accession>A0A0P1L810</accession>
<evidence type="ECO:0000313" key="6">
    <source>
        <dbReference type="Proteomes" id="UP000182200"/>
    </source>
</evidence>
<feature type="signal peptide" evidence="2">
    <location>
        <begin position="1"/>
        <end position="20"/>
    </location>
</feature>
<dbReference type="InterPro" id="IPR013783">
    <property type="entry name" value="Ig-like_fold"/>
</dbReference>
<organism evidence="4 5">
    <name type="scientific">Candidatus Kryptonium thompsonii</name>
    <dbReference type="NCBI Taxonomy" id="1633631"/>
    <lineage>
        <taxon>Bacteria</taxon>
        <taxon>Pseudomonadati</taxon>
        <taxon>Candidatus Kryptoniota</taxon>
        <taxon>Candidatus Kryptonium</taxon>
    </lineage>
</organism>
<evidence type="ECO:0000313" key="3">
    <source>
        <dbReference type="EMBL" id="CUS87718.1"/>
    </source>
</evidence>
<dbReference type="STRING" id="1633631.GCA_001442925_01817"/>
<keyword evidence="2" id="KW-0732">Signal</keyword>
<evidence type="ECO:0000256" key="2">
    <source>
        <dbReference type="SAM" id="SignalP"/>
    </source>
</evidence>
<accession>A0A0N7MVJ3</accession>
<accession>A0A0P1MWL0</accession>
<evidence type="ECO:0000256" key="1">
    <source>
        <dbReference type="SAM" id="MobiDB-lite"/>
    </source>
</evidence>
<dbReference type="OrthoDB" id="610610at2"/>
<dbReference type="EMBL" id="FAOP01000007">
    <property type="protein sequence ID" value="CUU07551.1"/>
    <property type="molecule type" value="Genomic_DNA"/>
</dbReference>
<proteinExistence type="predicted"/>
<gene>
    <name evidence="4" type="ORF">JGI4_01822</name>
    <name evidence="3" type="ORF">JGI8_01132</name>
</gene>
<feature type="region of interest" description="Disordered" evidence="1">
    <location>
        <begin position="1293"/>
        <end position="1313"/>
    </location>
</feature>
<accession>A0A0P1M436</accession>
<evidence type="ECO:0000313" key="5">
    <source>
        <dbReference type="Proteomes" id="UP000182011"/>
    </source>
</evidence>
<feature type="compositionally biased region" description="Low complexity" evidence="1">
    <location>
        <begin position="1297"/>
        <end position="1307"/>
    </location>
</feature>
<reference evidence="4 5" key="1">
    <citation type="submission" date="2015-11" db="EMBL/GenBank/DDBJ databases">
        <authorList>
            <person name="Zhang Y."/>
            <person name="Guo Z."/>
        </authorList>
    </citation>
    <scope>NUCLEOTIDE SEQUENCE [LARGE SCALE GENOMIC DNA]</scope>
    <source>
        <strain evidence="4">JGI-4</strain>
    </source>
</reference>
<dbReference type="Proteomes" id="UP000182200">
    <property type="component" value="Unassembled WGS sequence"/>
</dbReference>
<feature type="chain" id="PRO_5014236261" evidence="2">
    <location>
        <begin position="21"/>
        <end position="2232"/>
    </location>
</feature>
<protein>
    <submittedName>
        <fullName evidence="4">Uncharacterized protein</fullName>
    </submittedName>
</protein>